<evidence type="ECO:0000256" key="1">
    <source>
        <dbReference type="ARBA" id="ARBA00022801"/>
    </source>
</evidence>
<dbReference type="OrthoDB" id="6509975at2759"/>
<dbReference type="SUPFAM" id="SSF53254">
    <property type="entry name" value="Phosphoglycerate mutase-like"/>
    <property type="match status" value="1"/>
</dbReference>
<dbReference type="Proteomes" id="UP000245946">
    <property type="component" value="Unassembled WGS sequence"/>
</dbReference>
<keyword evidence="1" id="KW-0378">Hydrolase</keyword>
<evidence type="ECO:0000313" key="6">
    <source>
        <dbReference type="Proteomes" id="UP000245946"/>
    </source>
</evidence>
<feature type="chain" id="PRO_5016363500" evidence="4">
    <location>
        <begin position="24"/>
        <end position="494"/>
    </location>
</feature>
<dbReference type="PIRSF" id="PIRSF000894">
    <property type="entry name" value="Acid_phosphatase"/>
    <property type="match status" value="1"/>
</dbReference>
<feature type="disulfide bond" evidence="3">
    <location>
        <begin position="458"/>
        <end position="466"/>
    </location>
</feature>
<evidence type="ECO:0000256" key="4">
    <source>
        <dbReference type="SAM" id="SignalP"/>
    </source>
</evidence>
<keyword evidence="2" id="KW-0325">Glycoprotein</keyword>
<dbReference type="PANTHER" id="PTHR20963:SF12">
    <property type="entry name" value="HISTIDINE ACID PHOSPHATASE"/>
    <property type="match status" value="1"/>
</dbReference>
<dbReference type="AlphaFoldDB" id="A0A316ZJL8"/>
<keyword evidence="4" id="KW-0732">Signal</keyword>
<dbReference type="InterPro" id="IPR029033">
    <property type="entry name" value="His_PPase_superfam"/>
</dbReference>
<keyword evidence="6" id="KW-1185">Reference proteome</keyword>
<keyword evidence="3" id="KW-1015">Disulfide bond</keyword>
<feature type="signal peptide" evidence="4">
    <location>
        <begin position="1"/>
        <end position="23"/>
    </location>
</feature>
<dbReference type="InterPro" id="IPR000560">
    <property type="entry name" value="His_Pase_clade-2"/>
</dbReference>
<name>A0A316ZJL8_9BASI</name>
<dbReference type="Pfam" id="PF00328">
    <property type="entry name" value="His_Phos_2"/>
    <property type="match status" value="1"/>
</dbReference>
<dbReference type="GO" id="GO:0009277">
    <property type="term" value="C:fungal-type cell wall"/>
    <property type="evidence" value="ECO:0007669"/>
    <property type="project" value="TreeGrafter"/>
</dbReference>
<dbReference type="STRING" id="58919.A0A316ZJL8"/>
<dbReference type="RefSeq" id="XP_025601471.1">
    <property type="nucleotide sequence ID" value="XM_025741291.1"/>
</dbReference>
<dbReference type="PANTHER" id="PTHR20963">
    <property type="entry name" value="MULTIPLE INOSITOL POLYPHOSPHATE PHOSPHATASE-RELATED"/>
    <property type="match status" value="1"/>
</dbReference>
<sequence length="494" mass="54376">MRLCSAALLAAAALTAGVPGVAPSPLRQQVLQAPPMHGVKFNPLEHMSGIAPYHDAPGANISPPKGCRSLAMALLIRHSSIVANDDEWEDYMEPFVQRLDAHRAAGAALPESGRLAFLREWQSPINNDNLEQLTQPGAHDATVQGRRLRKLHPHLFPPMELGRPGGKEALAGKVKTPFKVWTASSERDIETSKAWIRGAFPEWQRGDDGEGDGKFLTLVKVPNKNPDWGASLTPHKVCKGFSKEPGKPEAQQWLETFGPRPLAALRDMAPEFPWELNDVIALAMLCGYESVIKGVGKTEFCSVLQPDDFRDFGYWNDIKYHHFVGYKSPMAPYLGMPWLNTSLHNLEAATTGKHPHLQSGDEPAPIPPNATHTQFLLPYFTHREEPPVVITALGLMNQTAQYDLPLDHNPADRVWKTSHVLPFLGHVGIERLTCDAGSEGSDYIRVVINGAVQHLEHCQSGPGKSCPMEQYKAFVAERMEQYGDIEGACGGIKT</sequence>
<dbReference type="EMBL" id="KZ819283">
    <property type="protein sequence ID" value="PWO01193.1"/>
    <property type="molecule type" value="Genomic_DNA"/>
</dbReference>
<accession>A0A316ZJL8</accession>
<proteinExistence type="predicted"/>
<gene>
    <name evidence="5" type="ORF">FA09DRAFT_327150</name>
</gene>
<evidence type="ECO:0000313" key="5">
    <source>
        <dbReference type="EMBL" id="PWO01193.1"/>
    </source>
</evidence>
<dbReference type="CDD" id="cd07061">
    <property type="entry name" value="HP_HAP_like"/>
    <property type="match status" value="1"/>
</dbReference>
<dbReference type="GeneID" id="37268835"/>
<dbReference type="Gene3D" id="3.40.50.1240">
    <property type="entry name" value="Phosphoglycerate mutase-like"/>
    <property type="match status" value="1"/>
</dbReference>
<dbReference type="GO" id="GO:0003993">
    <property type="term" value="F:acid phosphatase activity"/>
    <property type="evidence" value="ECO:0007669"/>
    <property type="project" value="TreeGrafter"/>
</dbReference>
<evidence type="ECO:0000256" key="2">
    <source>
        <dbReference type="ARBA" id="ARBA00023180"/>
    </source>
</evidence>
<reference evidence="5 6" key="1">
    <citation type="journal article" date="2018" name="Mol. Biol. Evol.">
        <title>Broad Genomic Sampling Reveals a Smut Pathogenic Ancestry of the Fungal Clade Ustilaginomycotina.</title>
        <authorList>
            <person name="Kijpornyongpan T."/>
            <person name="Mondo S.J."/>
            <person name="Barry K."/>
            <person name="Sandor L."/>
            <person name="Lee J."/>
            <person name="Lipzen A."/>
            <person name="Pangilinan J."/>
            <person name="LaButti K."/>
            <person name="Hainaut M."/>
            <person name="Henrissat B."/>
            <person name="Grigoriev I.V."/>
            <person name="Spatafora J.W."/>
            <person name="Aime M.C."/>
        </authorList>
    </citation>
    <scope>NUCLEOTIDE SEQUENCE [LARGE SCALE GENOMIC DNA]</scope>
    <source>
        <strain evidence="5 6">MCA 4186</strain>
    </source>
</reference>
<protein>
    <submittedName>
        <fullName evidence="5">Phosphoglycerate mutase-like protein</fullName>
    </submittedName>
</protein>
<organism evidence="5 6">
    <name type="scientific">Tilletiopsis washingtonensis</name>
    <dbReference type="NCBI Taxonomy" id="58919"/>
    <lineage>
        <taxon>Eukaryota</taxon>
        <taxon>Fungi</taxon>
        <taxon>Dikarya</taxon>
        <taxon>Basidiomycota</taxon>
        <taxon>Ustilaginomycotina</taxon>
        <taxon>Exobasidiomycetes</taxon>
        <taxon>Entylomatales</taxon>
        <taxon>Entylomatales incertae sedis</taxon>
        <taxon>Tilletiopsis</taxon>
    </lineage>
</organism>
<evidence type="ECO:0000256" key="3">
    <source>
        <dbReference type="PIRSR" id="PIRSR000894-2"/>
    </source>
</evidence>
<feature type="disulfide bond" evidence="3">
    <location>
        <begin position="286"/>
        <end position="301"/>
    </location>
</feature>
<dbReference type="InterPro" id="IPR016274">
    <property type="entry name" value="Histidine_acid_Pase_euk"/>
</dbReference>